<feature type="region of interest" description="Disordered" evidence="1">
    <location>
        <begin position="302"/>
        <end position="336"/>
    </location>
</feature>
<dbReference type="EMBL" id="ML978128">
    <property type="protein sequence ID" value="KAF2096972.1"/>
    <property type="molecule type" value="Genomic_DNA"/>
</dbReference>
<evidence type="ECO:0000313" key="3">
    <source>
        <dbReference type="Proteomes" id="UP000799772"/>
    </source>
</evidence>
<proteinExistence type="predicted"/>
<keyword evidence="3" id="KW-1185">Reference proteome</keyword>
<reference evidence="2" key="1">
    <citation type="journal article" date="2020" name="Stud. Mycol.">
        <title>101 Dothideomycetes genomes: a test case for predicting lifestyles and emergence of pathogens.</title>
        <authorList>
            <person name="Haridas S."/>
            <person name="Albert R."/>
            <person name="Binder M."/>
            <person name="Bloem J."/>
            <person name="Labutti K."/>
            <person name="Salamov A."/>
            <person name="Andreopoulos B."/>
            <person name="Baker S."/>
            <person name="Barry K."/>
            <person name="Bills G."/>
            <person name="Bluhm B."/>
            <person name="Cannon C."/>
            <person name="Castanera R."/>
            <person name="Culley D."/>
            <person name="Daum C."/>
            <person name="Ezra D."/>
            <person name="Gonzalez J."/>
            <person name="Henrissat B."/>
            <person name="Kuo A."/>
            <person name="Liang C."/>
            <person name="Lipzen A."/>
            <person name="Lutzoni F."/>
            <person name="Magnuson J."/>
            <person name="Mondo S."/>
            <person name="Nolan M."/>
            <person name="Ohm R."/>
            <person name="Pangilinan J."/>
            <person name="Park H.-J."/>
            <person name="Ramirez L."/>
            <person name="Alfaro M."/>
            <person name="Sun H."/>
            <person name="Tritt A."/>
            <person name="Yoshinaga Y."/>
            <person name="Zwiers L.-H."/>
            <person name="Turgeon B."/>
            <person name="Goodwin S."/>
            <person name="Spatafora J."/>
            <person name="Crous P."/>
            <person name="Grigoriev I."/>
        </authorList>
    </citation>
    <scope>NUCLEOTIDE SEQUENCE</scope>
    <source>
        <strain evidence="2">CBS 133067</strain>
    </source>
</reference>
<evidence type="ECO:0000256" key="1">
    <source>
        <dbReference type="SAM" id="MobiDB-lite"/>
    </source>
</evidence>
<accession>A0A9P4M746</accession>
<gene>
    <name evidence="2" type="ORF">NA57DRAFT_77222</name>
</gene>
<organism evidence="2 3">
    <name type="scientific">Rhizodiscina lignyota</name>
    <dbReference type="NCBI Taxonomy" id="1504668"/>
    <lineage>
        <taxon>Eukaryota</taxon>
        <taxon>Fungi</taxon>
        <taxon>Dikarya</taxon>
        <taxon>Ascomycota</taxon>
        <taxon>Pezizomycotina</taxon>
        <taxon>Dothideomycetes</taxon>
        <taxon>Pleosporomycetidae</taxon>
        <taxon>Aulographales</taxon>
        <taxon>Rhizodiscinaceae</taxon>
        <taxon>Rhizodiscina</taxon>
    </lineage>
</organism>
<name>A0A9P4M746_9PEZI</name>
<sequence length="437" mass="49154">MCQFRICINLCGHYTFTIATPCRRFSTASEVISGPEFPQPRFNRVRDPVTGLITYPKTTLHNQNVNGIEPCRRPTSPSDETITRVFLVPFRCEGSRLNECARREAEWAWRESGPLAAKELQRQNDQLYDYGTQAIAQLRETLEKLGMKEQDLEECLNGKTHLDQVKQHVSTAITKGEESEISELTLTKVLLNYDKISIPLYGVLQSIHRLKGYGGLINQFELEWAAADALKSSVPENRLPMEREFNDLAATAITVLFKGKKCLVELQRVLQTFRHRAEALAPAPGSWDQIFEHCLSIGNGKTPGHTAFDPTIRRPERGQSPPNPESMEKKDEEVTSPGLTKGEFEYLAVNNILGNGPLQAELITNDNQSKVGRKRASTLNPSAMEFVLGAFQDLNVNETEEHRRIDSVVDAKVSVQGEYDEDCPICGDFCFCKNLLH</sequence>
<comment type="caution">
    <text evidence="2">The sequence shown here is derived from an EMBL/GenBank/DDBJ whole genome shotgun (WGS) entry which is preliminary data.</text>
</comment>
<dbReference type="Proteomes" id="UP000799772">
    <property type="component" value="Unassembled WGS sequence"/>
</dbReference>
<evidence type="ECO:0000313" key="2">
    <source>
        <dbReference type="EMBL" id="KAF2096972.1"/>
    </source>
</evidence>
<dbReference type="AlphaFoldDB" id="A0A9P4M746"/>
<protein>
    <submittedName>
        <fullName evidence="2">Uncharacterized protein</fullName>
    </submittedName>
</protein>